<dbReference type="InterPro" id="IPR017395">
    <property type="entry name" value="Chlorophyllase-like"/>
</dbReference>
<accession>A0ABR1VPN6</accession>
<organism evidence="3 4">
    <name type="scientific">Apiospora saccharicola</name>
    <dbReference type="NCBI Taxonomy" id="335842"/>
    <lineage>
        <taxon>Eukaryota</taxon>
        <taxon>Fungi</taxon>
        <taxon>Dikarya</taxon>
        <taxon>Ascomycota</taxon>
        <taxon>Pezizomycotina</taxon>
        <taxon>Sordariomycetes</taxon>
        <taxon>Xylariomycetidae</taxon>
        <taxon>Amphisphaeriales</taxon>
        <taxon>Apiosporaceae</taxon>
        <taxon>Apiospora</taxon>
    </lineage>
</organism>
<dbReference type="PANTHER" id="PTHR33428">
    <property type="entry name" value="CHLOROPHYLLASE-2, CHLOROPLASTIC"/>
    <property type="match status" value="1"/>
</dbReference>
<evidence type="ECO:0000256" key="1">
    <source>
        <dbReference type="SAM" id="MobiDB-lite"/>
    </source>
</evidence>
<feature type="chain" id="PRO_5047207371" description="Chlorophyllase" evidence="2">
    <location>
        <begin position="21"/>
        <end position="337"/>
    </location>
</feature>
<dbReference type="EMBL" id="JAQQWM010000003">
    <property type="protein sequence ID" value="KAK8072276.1"/>
    <property type="molecule type" value="Genomic_DNA"/>
</dbReference>
<dbReference type="Gene3D" id="3.40.50.1820">
    <property type="entry name" value="alpha/beta hydrolase"/>
    <property type="match status" value="1"/>
</dbReference>
<feature type="region of interest" description="Disordered" evidence="1">
    <location>
        <begin position="69"/>
        <end position="111"/>
    </location>
</feature>
<protein>
    <recommendedName>
        <fullName evidence="5">Chlorophyllase</fullName>
    </recommendedName>
</protein>
<feature type="compositionally biased region" description="Polar residues" evidence="1">
    <location>
        <begin position="69"/>
        <end position="104"/>
    </location>
</feature>
<keyword evidence="2" id="KW-0732">Signal</keyword>
<keyword evidence="4" id="KW-1185">Reference proteome</keyword>
<sequence>MAPSIYYLGVAGLLAYAALANPTAPISVRQTGTFVPKPGYFPATGDDTIAGGIFCISLPDLAAYLQRTGNNPGATGSESPRGQGAVTQGSGPYPAQMTTTQDLPNHTIYAPIKPPTDNISMPFIAFGNGGCSTVGSTYRNFLTEIASHGYVVAADGPPNGGGGSNGQSRVQDSRDSIEWAMKGGATKYGTINLQNITAAGHSCGGLEAMSVSYHDERVKRIMLLDISIFQDNRRYLLSEIKVPVAWFVGGSKDMGYPNAEKDYALLNAGLPSYKASLDTGHGGTYSATNGGKFGKAVVNYLNWQYRNNATAKSILLEPTSAGSLVSDHWNVTYKNWT</sequence>
<dbReference type="PANTHER" id="PTHR33428:SF14">
    <property type="entry name" value="CARBOXYLESTERASE TYPE B DOMAIN-CONTAINING PROTEIN"/>
    <property type="match status" value="1"/>
</dbReference>
<dbReference type="SUPFAM" id="SSF53474">
    <property type="entry name" value="alpha/beta-Hydrolases"/>
    <property type="match status" value="1"/>
</dbReference>
<evidence type="ECO:0000313" key="4">
    <source>
        <dbReference type="Proteomes" id="UP001446871"/>
    </source>
</evidence>
<reference evidence="3 4" key="1">
    <citation type="submission" date="2023-01" db="EMBL/GenBank/DDBJ databases">
        <title>Analysis of 21 Apiospora genomes using comparative genomics revels a genus with tremendous synthesis potential of carbohydrate active enzymes and secondary metabolites.</title>
        <authorList>
            <person name="Sorensen T."/>
        </authorList>
    </citation>
    <scope>NUCLEOTIDE SEQUENCE [LARGE SCALE GENOMIC DNA]</scope>
    <source>
        <strain evidence="3 4">CBS 83171</strain>
    </source>
</reference>
<evidence type="ECO:0000313" key="3">
    <source>
        <dbReference type="EMBL" id="KAK8072276.1"/>
    </source>
</evidence>
<proteinExistence type="predicted"/>
<dbReference type="Proteomes" id="UP001446871">
    <property type="component" value="Unassembled WGS sequence"/>
</dbReference>
<dbReference type="Pfam" id="PF07224">
    <property type="entry name" value="Chlorophyllase"/>
    <property type="match status" value="1"/>
</dbReference>
<comment type="caution">
    <text evidence="3">The sequence shown here is derived from an EMBL/GenBank/DDBJ whole genome shotgun (WGS) entry which is preliminary data.</text>
</comment>
<evidence type="ECO:0000256" key="2">
    <source>
        <dbReference type="SAM" id="SignalP"/>
    </source>
</evidence>
<feature type="signal peptide" evidence="2">
    <location>
        <begin position="1"/>
        <end position="20"/>
    </location>
</feature>
<gene>
    <name evidence="3" type="ORF">PG996_005624</name>
</gene>
<evidence type="ECO:0008006" key="5">
    <source>
        <dbReference type="Google" id="ProtNLM"/>
    </source>
</evidence>
<dbReference type="InterPro" id="IPR029058">
    <property type="entry name" value="AB_hydrolase_fold"/>
</dbReference>
<name>A0ABR1VPN6_9PEZI</name>